<feature type="region of interest" description="Disordered" evidence="5">
    <location>
        <begin position="38"/>
        <end position="68"/>
    </location>
</feature>
<comment type="similarity">
    <text evidence="1 4">Belongs to the type-B carboxylesterase/lipase family.</text>
</comment>
<dbReference type="InterPro" id="IPR002018">
    <property type="entry name" value="CarbesteraseB"/>
</dbReference>
<dbReference type="AlphaFoldDB" id="A0A5P2XIH7"/>
<accession>A0A5P2XIH7</accession>
<dbReference type="InterPro" id="IPR019826">
    <property type="entry name" value="Carboxylesterase_B_AS"/>
</dbReference>
<dbReference type="EMBL" id="CP023690">
    <property type="protein sequence ID" value="QEV63444.1"/>
    <property type="molecule type" value="Genomic_DNA"/>
</dbReference>
<name>A0A5P2XIH7_STRST</name>
<dbReference type="SUPFAM" id="SSF53474">
    <property type="entry name" value="alpha/beta-Hydrolases"/>
    <property type="match status" value="1"/>
</dbReference>
<feature type="domain" description="Carboxylesterase type B" evidence="6">
    <location>
        <begin position="6"/>
        <end position="481"/>
    </location>
</feature>
<feature type="region of interest" description="Disordered" evidence="5">
    <location>
        <begin position="1"/>
        <end position="22"/>
    </location>
</feature>
<evidence type="ECO:0000259" key="6">
    <source>
        <dbReference type="Pfam" id="PF00135"/>
    </source>
</evidence>
<dbReference type="Gene3D" id="3.40.50.1820">
    <property type="entry name" value="alpha/beta hydrolase"/>
    <property type="match status" value="1"/>
</dbReference>
<evidence type="ECO:0000256" key="4">
    <source>
        <dbReference type="RuleBase" id="RU361235"/>
    </source>
</evidence>
<dbReference type="PROSITE" id="PS01173">
    <property type="entry name" value="LIPASE_GDXG_HIS"/>
    <property type="match status" value="1"/>
</dbReference>
<organism evidence="7 8">
    <name type="scientific">Streptomyces spectabilis</name>
    <dbReference type="NCBI Taxonomy" id="68270"/>
    <lineage>
        <taxon>Bacteria</taxon>
        <taxon>Bacillati</taxon>
        <taxon>Actinomycetota</taxon>
        <taxon>Actinomycetes</taxon>
        <taxon>Kitasatosporales</taxon>
        <taxon>Streptomycetaceae</taxon>
        <taxon>Streptomyces</taxon>
    </lineage>
</organism>
<dbReference type="PANTHER" id="PTHR43142:SF1">
    <property type="entry name" value="CARBOXYLIC ESTER HYDROLASE"/>
    <property type="match status" value="1"/>
</dbReference>
<evidence type="ECO:0000256" key="3">
    <source>
        <dbReference type="ARBA" id="ARBA00022801"/>
    </source>
</evidence>
<gene>
    <name evidence="7" type="ORF">CP982_36030</name>
</gene>
<sequence length="505" mass="52588">MSRQADPVVETPAGAVRGLRDGSGERYRALPYAAAPTGAGRFAPPAPHPGWSGVRDATRPSPTAPQPVRDFGRLDMAPYFGPGWVPGEEYLTVDVHTPAADGGRRPVMVFVHGGGFVTGSNRAALYDGRAFVRDGIVLVTVNYRLGIPGFLDLAGAPANRGLLDVLAALRWVHDTVGAFGGDPGNLTVFGQSAGATLTGALLATPEAEGLFQRAIIQSGNGTGAFTPEQARRVTTAAAAALGVAPTAEAFGAIPDERFLAVLPALAGLDLRTSTAMDPLAGLSLFSLVLPVQPADALADGPAGHVDLLIGTNTEEGRLYLVPQGDLESTTGADVLAVATRVHADPEAALARHRAARPDGTPGELRSALLGQALFESGTTRMARAHARISGGRTHVYSFGYRSTALEGRLGAAHTVELPFVFDIADEPWLHGDTRLLGPDPAPPGLAARVHGAWVAFATTGDPAWAPAPRRTSRWKPTLLINEPPFINVVGSTSRGGTHATSTRYQ</sequence>
<dbReference type="Pfam" id="PF00135">
    <property type="entry name" value="COesterase"/>
    <property type="match status" value="1"/>
</dbReference>
<comment type="similarity">
    <text evidence="2">Belongs to the 'GDXG' lipolytic enzyme family.</text>
</comment>
<dbReference type="OrthoDB" id="3199405at2"/>
<dbReference type="InterPro" id="IPR002168">
    <property type="entry name" value="Lipase_GDXG_HIS_AS"/>
</dbReference>
<dbReference type="RefSeq" id="WP_150514296.1">
    <property type="nucleotide sequence ID" value="NZ_CP023690.1"/>
</dbReference>
<dbReference type="PANTHER" id="PTHR43142">
    <property type="entry name" value="CARBOXYLIC ESTER HYDROLASE"/>
    <property type="match status" value="1"/>
</dbReference>
<dbReference type="EC" id="3.1.1.-" evidence="4"/>
<evidence type="ECO:0000256" key="5">
    <source>
        <dbReference type="SAM" id="MobiDB-lite"/>
    </source>
</evidence>
<proteinExistence type="inferred from homology"/>
<dbReference type="KEGG" id="sspb:CP982_36030"/>
<dbReference type="InterPro" id="IPR029058">
    <property type="entry name" value="AB_hydrolase_fold"/>
</dbReference>
<dbReference type="GO" id="GO:0016787">
    <property type="term" value="F:hydrolase activity"/>
    <property type="evidence" value="ECO:0007669"/>
    <property type="project" value="UniProtKB-KW"/>
</dbReference>
<keyword evidence="3 4" id="KW-0378">Hydrolase</keyword>
<protein>
    <recommendedName>
        <fullName evidence="4">Carboxylic ester hydrolase</fullName>
        <ecNumber evidence="4">3.1.1.-</ecNumber>
    </recommendedName>
</protein>
<evidence type="ECO:0000256" key="2">
    <source>
        <dbReference type="ARBA" id="ARBA00010515"/>
    </source>
</evidence>
<reference evidence="7 8" key="1">
    <citation type="submission" date="2017-09" db="EMBL/GenBank/DDBJ databases">
        <authorList>
            <person name="Lee N."/>
            <person name="Cho B.-K."/>
        </authorList>
    </citation>
    <scope>NUCLEOTIDE SEQUENCE [LARGE SCALE GENOMIC DNA]</scope>
    <source>
        <strain evidence="7 8">ATCC 27465</strain>
    </source>
</reference>
<evidence type="ECO:0000256" key="1">
    <source>
        <dbReference type="ARBA" id="ARBA00005964"/>
    </source>
</evidence>
<evidence type="ECO:0000313" key="8">
    <source>
        <dbReference type="Proteomes" id="UP000326505"/>
    </source>
</evidence>
<dbReference type="PROSITE" id="PS00122">
    <property type="entry name" value="CARBOXYLESTERASE_B_1"/>
    <property type="match status" value="1"/>
</dbReference>
<dbReference type="Proteomes" id="UP000326505">
    <property type="component" value="Chromosome"/>
</dbReference>
<evidence type="ECO:0000313" key="7">
    <source>
        <dbReference type="EMBL" id="QEV63444.1"/>
    </source>
</evidence>